<reference evidence="4 5" key="1">
    <citation type="journal article" date="2011" name="Genome Biol.">
        <title>Comparative genome sequence analysis underscores mycoparasitism as the ancestral life style of Trichoderma.</title>
        <authorList>
            <person name="Kubicek C.P."/>
            <person name="Herrera-Estrella A."/>
            <person name="Seidl-Seiboth V."/>
            <person name="Martinez D.A."/>
            <person name="Druzhinina I.S."/>
            <person name="Thon M."/>
            <person name="Zeilinger S."/>
            <person name="Casas-Flores S."/>
            <person name="Horwitz B.A."/>
            <person name="Mukherjee P.K."/>
            <person name="Mukherjee M."/>
            <person name="Kredics L."/>
            <person name="Alcaraz L.D."/>
            <person name="Aerts A."/>
            <person name="Antal Z."/>
            <person name="Atanasova L."/>
            <person name="Cervantes-Badillo M.G."/>
            <person name="Challacombe J."/>
            <person name="Chertkov O."/>
            <person name="McCluskey K."/>
            <person name="Coulpier F."/>
            <person name="Deshpande N."/>
            <person name="von Doehren H."/>
            <person name="Ebbole D.J."/>
            <person name="Esquivel-Naranjo E.U."/>
            <person name="Fekete E."/>
            <person name="Flipphi M."/>
            <person name="Glaser F."/>
            <person name="Gomez-Rodriguez E.Y."/>
            <person name="Gruber S."/>
            <person name="Han C."/>
            <person name="Henrissat B."/>
            <person name="Hermosa R."/>
            <person name="Hernandez-Onate M."/>
            <person name="Karaffa L."/>
            <person name="Kosti I."/>
            <person name="Le Crom S."/>
            <person name="Lindquist E."/>
            <person name="Lucas S."/>
            <person name="Luebeck M."/>
            <person name="Luebeck P.S."/>
            <person name="Margeot A."/>
            <person name="Metz B."/>
            <person name="Misra M."/>
            <person name="Nevalainen H."/>
            <person name="Omann M."/>
            <person name="Packer N."/>
            <person name="Perrone G."/>
            <person name="Uresti-Rivera E.E."/>
            <person name="Salamov A."/>
            <person name="Schmoll M."/>
            <person name="Seiboth B."/>
            <person name="Shapiro H."/>
            <person name="Sukno S."/>
            <person name="Tamayo-Ramos J.A."/>
            <person name="Tisch D."/>
            <person name="Wiest A."/>
            <person name="Wilkinson H.H."/>
            <person name="Zhang M."/>
            <person name="Coutinho P.M."/>
            <person name="Kenerley C.M."/>
            <person name="Monte E."/>
            <person name="Baker S.E."/>
            <person name="Grigoriev I.V."/>
        </authorList>
    </citation>
    <scope>NUCLEOTIDE SEQUENCE [LARGE SCALE GENOMIC DNA]</scope>
    <source>
        <strain evidence="5">ATCC 20476 / IMI 206040</strain>
    </source>
</reference>
<feature type="compositionally biased region" description="Polar residues" evidence="2">
    <location>
        <begin position="111"/>
        <end position="129"/>
    </location>
</feature>
<organism evidence="4 5">
    <name type="scientific">Hypocrea atroviridis (strain ATCC 20476 / IMI 206040)</name>
    <name type="common">Trichoderma atroviride</name>
    <dbReference type="NCBI Taxonomy" id="452589"/>
    <lineage>
        <taxon>Eukaryota</taxon>
        <taxon>Fungi</taxon>
        <taxon>Dikarya</taxon>
        <taxon>Ascomycota</taxon>
        <taxon>Pezizomycotina</taxon>
        <taxon>Sordariomycetes</taxon>
        <taxon>Hypocreomycetidae</taxon>
        <taxon>Hypocreales</taxon>
        <taxon>Hypocreaceae</taxon>
        <taxon>Trichoderma</taxon>
    </lineage>
</organism>
<dbReference type="GeneID" id="25782901"/>
<accession>G9P8V0</accession>
<dbReference type="GO" id="GO:0008270">
    <property type="term" value="F:zinc ion binding"/>
    <property type="evidence" value="ECO:0007669"/>
    <property type="project" value="UniProtKB-KW"/>
</dbReference>
<sequence>MGAGHSKQSIKDRLQRALRPPWARAKKGSDSELQSEKLEVSVTRTISRGTAPTIRAPSPLAPAETQLAVASGILGKPMPKQPFLSAIKISREPFTMSSTTSRSDISESLRSHNMQSPLEVSPVSDQSTIRPLARQLGNITSSEPTSEHVDNVSPMSQSTVQPLASPLRDIPPLDFTSRYESDAVLCHFCEQPYSDEGEPKVYLPCGHSFGLDCLYRWISNVLSLVIFDELPFAHFRCPYDCISLRHLCGHLVTPYDSPPHPLHTDVSAFAIPSAYEFCRKGRGRKLSRDIKRLRSMEKALVGDPDHLLQRGKRHKILDVLSFHRPPFSTKLLSMVKDSRLKAETDLWHEQRTWWLDEWAKRWWVNIRESWFYTHHPWETEMQIKFLQDLELLGS</sequence>
<dbReference type="Gene3D" id="3.30.40.10">
    <property type="entry name" value="Zinc/RING finger domain, C3HC4 (zinc finger)"/>
    <property type="match status" value="1"/>
</dbReference>
<keyword evidence="5" id="KW-1185">Reference proteome</keyword>
<feature type="compositionally biased region" description="Polar residues" evidence="2">
    <location>
        <begin position="153"/>
        <end position="162"/>
    </location>
</feature>
<dbReference type="InterPro" id="IPR001841">
    <property type="entry name" value="Znf_RING"/>
</dbReference>
<dbReference type="STRING" id="452589.G9P8V0"/>
<dbReference type="AlphaFoldDB" id="G9P8V0"/>
<evidence type="ECO:0000256" key="1">
    <source>
        <dbReference type="PROSITE-ProRule" id="PRU00175"/>
    </source>
</evidence>
<dbReference type="SUPFAM" id="SSF57850">
    <property type="entry name" value="RING/U-box"/>
    <property type="match status" value="1"/>
</dbReference>
<name>G9P8V0_HYPAI</name>
<dbReference type="OrthoDB" id="8062037at2759"/>
<keyword evidence="1" id="KW-0862">Zinc</keyword>
<feature type="compositionally biased region" description="Basic and acidic residues" evidence="2">
    <location>
        <begin position="27"/>
        <end position="39"/>
    </location>
</feature>
<evidence type="ECO:0000259" key="3">
    <source>
        <dbReference type="PROSITE" id="PS50089"/>
    </source>
</evidence>
<keyword evidence="1" id="KW-0863">Zinc-finger</keyword>
<dbReference type="eggNOG" id="ENOG502T510">
    <property type="taxonomic scope" value="Eukaryota"/>
</dbReference>
<keyword evidence="1" id="KW-0479">Metal-binding</keyword>
<dbReference type="HOGENOM" id="CLU_700318_0_0_1"/>
<evidence type="ECO:0000313" key="4">
    <source>
        <dbReference type="EMBL" id="EHK41822.1"/>
    </source>
</evidence>
<gene>
    <name evidence="4" type="ORF">TRIATDRAFT_312361</name>
</gene>
<evidence type="ECO:0000313" key="5">
    <source>
        <dbReference type="Proteomes" id="UP000005426"/>
    </source>
</evidence>
<feature type="region of interest" description="Disordered" evidence="2">
    <location>
        <begin position="1"/>
        <end position="39"/>
    </location>
</feature>
<feature type="region of interest" description="Disordered" evidence="2">
    <location>
        <begin position="95"/>
        <end position="163"/>
    </location>
</feature>
<protein>
    <recommendedName>
        <fullName evidence="3">RING-type domain-containing protein</fullName>
    </recommendedName>
</protein>
<dbReference type="InterPro" id="IPR013083">
    <property type="entry name" value="Znf_RING/FYVE/PHD"/>
</dbReference>
<dbReference type="CDD" id="cd16448">
    <property type="entry name" value="RING-H2"/>
    <property type="match status" value="1"/>
</dbReference>
<proteinExistence type="predicted"/>
<comment type="caution">
    <text evidence="4">The sequence shown here is derived from an EMBL/GenBank/DDBJ whole genome shotgun (WGS) entry which is preliminary data.</text>
</comment>
<dbReference type="KEGG" id="tatv:25782901"/>
<dbReference type="PROSITE" id="PS50089">
    <property type="entry name" value="ZF_RING_2"/>
    <property type="match status" value="1"/>
</dbReference>
<feature type="domain" description="RING-type" evidence="3">
    <location>
        <begin position="186"/>
        <end position="240"/>
    </location>
</feature>
<dbReference type="EMBL" id="ABDG02000027">
    <property type="protein sequence ID" value="EHK41822.1"/>
    <property type="molecule type" value="Genomic_DNA"/>
</dbReference>
<dbReference type="Proteomes" id="UP000005426">
    <property type="component" value="Unassembled WGS sequence"/>
</dbReference>
<evidence type="ECO:0000256" key="2">
    <source>
        <dbReference type="SAM" id="MobiDB-lite"/>
    </source>
</evidence>